<dbReference type="AlphaFoldDB" id="A0A9P6NT86"/>
<dbReference type="EMBL" id="MU167224">
    <property type="protein sequence ID" value="KAG0149809.1"/>
    <property type="molecule type" value="Genomic_DNA"/>
</dbReference>
<dbReference type="Proteomes" id="UP000886653">
    <property type="component" value="Unassembled WGS sequence"/>
</dbReference>
<name>A0A9P6NT86_9BASI</name>
<reference evidence="1" key="1">
    <citation type="submission" date="2013-11" db="EMBL/GenBank/DDBJ databases">
        <title>Genome sequence of the fusiform rust pathogen reveals effectors for host alternation and coevolution with pine.</title>
        <authorList>
            <consortium name="DOE Joint Genome Institute"/>
            <person name="Smith K."/>
            <person name="Pendleton A."/>
            <person name="Kubisiak T."/>
            <person name="Anderson C."/>
            <person name="Salamov A."/>
            <person name="Aerts A."/>
            <person name="Riley R."/>
            <person name="Clum A."/>
            <person name="Lindquist E."/>
            <person name="Ence D."/>
            <person name="Campbell M."/>
            <person name="Kronenberg Z."/>
            <person name="Feau N."/>
            <person name="Dhillon B."/>
            <person name="Hamelin R."/>
            <person name="Burleigh J."/>
            <person name="Smith J."/>
            <person name="Yandell M."/>
            <person name="Nelson C."/>
            <person name="Grigoriev I."/>
            <person name="Davis J."/>
        </authorList>
    </citation>
    <scope>NUCLEOTIDE SEQUENCE</scope>
    <source>
        <strain evidence="1">G11</strain>
    </source>
</reference>
<evidence type="ECO:0000313" key="1">
    <source>
        <dbReference type="EMBL" id="KAG0149809.1"/>
    </source>
</evidence>
<sequence>MASAGSECIVAAGGELEYAYKLKDSDLFGYLEPGTENSGERPHYWALDTTRPFSTVPRFTPQDHKLGWPMTPERGSVEIFDLGVYYTVQFTRVLSLPVPWMVDHPNPERFTCLEIPSFRQTTMPKGQVLNLGYTLQFARGDTRILEGNKTVAAAPWEIGKARCVLTPLLNRDRPADARPIAELIAEAT</sequence>
<comment type="caution">
    <text evidence="1">The sequence shown here is derived from an EMBL/GenBank/DDBJ whole genome shotgun (WGS) entry which is preliminary data.</text>
</comment>
<organism evidence="1 2">
    <name type="scientific">Cronartium quercuum f. sp. fusiforme G11</name>
    <dbReference type="NCBI Taxonomy" id="708437"/>
    <lineage>
        <taxon>Eukaryota</taxon>
        <taxon>Fungi</taxon>
        <taxon>Dikarya</taxon>
        <taxon>Basidiomycota</taxon>
        <taxon>Pucciniomycotina</taxon>
        <taxon>Pucciniomycetes</taxon>
        <taxon>Pucciniales</taxon>
        <taxon>Coleosporiaceae</taxon>
        <taxon>Cronartium</taxon>
    </lineage>
</organism>
<protein>
    <submittedName>
        <fullName evidence="1">Uncharacterized protein</fullName>
    </submittedName>
</protein>
<keyword evidence="2" id="KW-1185">Reference proteome</keyword>
<proteinExistence type="predicted"/>
<gene>
    <name evidence="1" type="ORF">CROQUDRAFT_713715</name>
</gene>
<accession>A0A9P6NT86</accession>
<evidence type="ECO:0000313" key="2">
    <source>
        <dbReference type="Proteomes" id="UP000886653"/>
    </source>
</evidence>